<reference evidence="3" key="1">
    <citation type="journal article" date="2019" name="Int. J. Syst. Evol. Microbiol.">
        <title>The Global Catalogue of Microorganisms (GCM) 10K type strain sequencing project: providing services to taxonomists for standard genome sequencing and annotation.</title>
        <authorList>
            <consortium name="The Broad Institute Genomics Platform"/>
            <consortium name="The Broad Institute Genome Sequencing Center for Infectious Disease"/>
            <person name="Wu L."/>
            <person name="Ma J."/>
        </authorList>
    </citation>
    <scope>NUCLEOTIDE SEQUENCE [LARGE SCALE GENOMIC DNA]</scope>
    <source>
        <strain evidence="3">JCM 13278</strain>
    </source>
</reference>
<dbReference type="InterPro" id="IPR046913">
    <property type="entry name" value="ABC-3C_CTD7"/>
</dbReference>
<accession>A0ABP8S804</accession>
<dbReference type="EMBL" id="BAABFF010000001">
    <property type="protein sequence ID" value="GAA4562974.1"/>
    <property type="molecule type" value="Genomic_DNA"/>
</dbReference>
<proteinExistence type="predicted"/>
<dbReference type="Pfam" id="PF20283">
    <property type="entry name" value="CTD7"/>
    <property type="match status" value="1"/>
</dbReference>
<gene>
    <name evidence="2" type="ORF">GCM10023100_00950</name>
</gene>
<dbReference type="Proteomes" id="UP001500691">
    <property type="component" value="Unassembled WGS sequence"/>
</dbReference>
<feature type="domain" description="ABC-three component systems C-terminal" evidence="1">
    <location>
        <begin position="264"/>
        <end position="388"/>
    </location>
</feature>
<evidence type="ECO:0000313" key="3">
    <source>
        <dbReference type="Proteomes" id="UP001500691"/>
    </source>
</evidence>
<name>A0ABP8S804_9ACTN</name>
<protein>
    <recommendedName>
        <fullName evidence="1">ABC-three component systems C-terminal domain-containing protein</fullName>
    </recommendedName>
</protein>
<sequence>MLTAKDAHNAAPSALGYQHQTWWALLELLRLGDTRPDAAISLELFDDVAWDENGTPTQLLQIKHHLKGQRALTDASADLWSTLQVWMDTASPADPEGPQLLLVTTQMAAADSAVAALRSDARDEDYALHGLVMAAMDLVAVGTQRARDDFLALGPADQQAFISRIYVLDGSPRIDDVPRLVRSQLHWALPHGHEDDYLAMVWRWWDEQALAMLRNGQRSVDVGAAHAAVAGIRDKFTRSMLPTSIELDDVDSHAVAEEHAGHPFVEQMNWVGYPPRNLQSAIVDYYRAFTQIVHWLDNAYLSPDELAKFQRELFETWACEFEWMEQELAPGADDATKQRAGAKLLRELLVTSGPFLNQRCHEAFINRGQHHILADEGRIGWHVDFAERHDRLLLQP</sequence>
<keyword evidence="3" id="KW-1185">Reference proteome</keyword>
<comment type="caution">
    <text evidence="2">The sequence shown here is derived from an EMBL/GenBank/DDBJ whole genome shotgun (WGS) entry which is preliminary data.</text>
</comment>
<organism evidence="2 3">
    <name type="scientific">Actinocorallia cavernae</name>
    <dbReference type="NCBI Taxonomy" id="328075"/>
    <lineage>
        <taxon>Bacteria</taxon>
        <taxon>Bacillati</taxon>
        <taxon>Actinomycetota</taxon>
        <taxon>Actinomycetes</taxon>
        <taxon>Streptosporangiales</taxon>
        <taxon>Thermomonosporaceae</taxon>
        <taxon>Actinocorallia</taxon>
    </lineage>
</organism>
<evidence type="ECO:0000259" key="1">
    <source>
        <dbReference type="Pfam" id="PF20283"/>
    </source>
</evidence>
<evidence type="ECO:0000313" key="2">
    <source>
        <dbReference type="EMBL" id="GAA4562974.1"/>
    </source>
</evidence>